<dbReference type="Proteomes" id="UP000663887">
    <property type="component" value="Unassembled WGS sequence"/>
</dbReference>
<feature type="compositionally biased region" description="Basic residues" evidence="1">
    <location>
        <begin position="621"/>
        <end position="643"/>
    </location>
</feature>
<reference evidence="2" key="1">
    <citation type="submission" date="2021-02" db="EMBL/GenBank/DDBJ databases">
        <authorList>
            <person name="Nowell W R."/>
        </authorList>
    </citation>
    <scope>NUCLEOTIDE SEQUENCE</scope>
</reference>
<gene>
    <name evidence="2" type="ORF">XDN619_LOCUS31068</name>
</gene>
<dbReference type="EMBL" id="CAJNRG010015492">
    <property type="protein sequence ID" value="CAF2168659.1"/>
    <property type="molecule type" value="Genomic_DNA"/>
</dbReference>
<protein>
    <submittedName>
        <fullName evidence="2">Uncharacterized protein</fullName>
    </submittedName>
</protein>
<feature type="compositionally biased region" description="Polar residues" evidence="1">
    <location>
        <begin position="604"/>
        <end position="616"/>
    </location>
</feature>
<comment type="caution">
    <text evidence="2">The sequence shown here is derived from an EMBL/GenBank/DDBJ whole genome shotgun (WGS) entry which is preliminary data.</text>
</comment>
<accession>A0A816YZH0</accession>
<evidence type="ECO:0000313" key="2">
    <source>
        <dbReference type="EMBL" id="CAF2168659.1"/>
    </source>
</evidence>
<organism evidence="2 3">
    <name type="scientific">Rotaria magnacalcarata</name>
    <dbReference type="NCBI Taxonomy" id="392030"/>
    <lineage>
        <taxon>Eukaryota</taxon>
        <taxon>Metazoa</taxon>
        <taxon>Spiralia</taxon>
        <taxon>Gnathifera</taxon>
        <taxon>Rotifera</taxon>
        <taxon>Eurotatoria</taxon>
        <taxon>Bdelloidea</taxon>
        <taxon>Philodinida</taxon>
        <taxon>Philodinidae</taxon>
        <taxon>Rotaria</taxon>
    </lineage>
</organism>
<sequence length="643" mass="72379">MTSNGIKNQEFIANCIWHRNLCNARQISIKLENALDMSFTLLLNVLNNFRSINDTDPVGLLLSLLTCIGHFSADSTVNITNHITNLNIFLLLIGPSGCGKSKIIAPIKKSIINSIKALGISTENAGIVDDFTTASLSAKLAKSNVIILTDEAEKPLLSMGFYSPSSESSASEPISGCKFFGTIPTTKDTMTYHLEIASHLSFIGATTGRMWHRLIHFYSQGHQSDGFSERFIHYPMPKRKESTANIPESLDYDDVDDENNDLDDDISDDDYEMEKRNNTNKNLPSLSQILIVSQLLGKREFILSRNGTKKFYSKVRQYQELSQLEKQDDVNYGSRMGKSAEILCKLAAIPQNLKISFEILKLLQERNQLQYDNTNFTFIRNATQLIENKYSSINNTLEIEASSCRLAGYLFCSHLIKMLFALYDVAEVYVKYLDNSIQDQKSNSYSQIKITNNQEAISNHIMIESNLPFNTSSYPTDQLSVIAEINNIENNIQSNFIYPILNGTIVSDQNITNLEEVRDSTSFMNKNLPISPVTNILSATSEMVERIHGDSSNINDRNQYQSTVSNETNSPCTTINSFSISNNSNITNDNQNLHNSNDNINCEPTSSNIKNQINSNCHRDSKNKRNNSSHEKKAVKRRPKHKK</sequence>
<proteinExistence type="predicted"/>
<feature type="region of interest" description="Disordered" evidence="1">
    <location>
        <begin position="238"/>
        <end position="270"/>
    </location>
</feature>
<evidence type="ECO:0000256" key="1">
    <source>
        <dbReference type="SAM" id="MobiDB-lite"/>
    </source>
</evidence>
<evidence type="ECO:0000313" key="3">
    <source>
        <dbReference type="Proteomes" id="UP000663887"/>
    </source>
</evidence>
<dbReference type="AlphaFoldDB" id="A0A816YZH0"/>
<feature type="region of interest" description="Disordered" evidence="1">
    <location>
        <begin position="604"/>
        <end position="643"/>
    </location>
</feature>
<name>A0A816YZH0_9BILA</name>
<feature type="compositionally biased region" description="Acidic residues" evidence="1">
    <location>
        <begin position="250"/>
        <end position="270"/>
    </location>
</feature>